<dbReference type="Proteomes" id="UP000644147">
    <property type="component" value="Unassembled WGS sequence"/>
</dbReference>
<gene>
    <name evidence="2" type="ORF">I5M27_00515</name>
</gene>
<accession>A0ABS1BWD9</accession>
<protein>
    <submittedName>
        <fullName evidence="2">Uncharacterized protein</fullName>
    </submittedName>
</protein>
<feature type="chain" id="PRO_5047367505" evidence="1">
    <location>
        <begin position="20"/>
        <end position="151"/>
    </location>
</feature>
<dbReference type="EMBL" id="JAEHFX010000001">
    <property type="protein sequence ID" value="MBK0401442.1"/>
    <property type="molecule type" value="Genomic_DNA"/>
</dbReference>
<keyword evidence="3" id="KW-1185">Reference proteome</keyword>
<sequence>MKSIMIFISFLLISFNCIAQNPIIRTDFDTIKVFHEKTLVHYRTYQDSLLVEEAQAFLFPITLKIPRFRLLLGIFKVEVETDSIVFHGSRKSFLSDRSYKVEEYENGQLLNTGYFDSSGLEISKALFYSHSNFKGPCVEYGSHFFLKGRKN</sequence>
<evidence type="ECO:0000256" key="1">
    <source>
        <dbReference type="SAM" id="SignalP"/>
    </source>
</evidence>
<keyword evidence="1" id="KW-0732">Signal</keyword>
<proteinExistence type="predicted"/>
<reference evidence="2 3" key="1">
    <citation type="submission" date="2020-12" db="EMBL/GenBank/DDBJ databases">
        <title>Bacterial novel species Adhaeribacter sp. BT258 isolated from soil.</title>
        <authorList>
            <person name="Jung H.-Y."/>
        </authorList>
    </citation>
    <scope>NUCLEOTIDE SEQUENCE [LARGE SCALE GENOMIC DNA]</scope>
    <source>
        <strain evidence="2 3">BT258</strain>
    </source>
</reference>
<evidence type="ECO:0000313" key="3">
    <source>
        <dbReference type="Proteomes" id="UP000644147"/>
    </source>
</evidence>
<name>A0ABS1BWD9_9BACT</name>
<feature type="signal peptide" evidence="1">
    <location>
        <begin position="1"/>
        <end position="19"/>
    </location>
</feature>
<comment type="caution">
    <text evidence="2">The sequence shown here is derived from an EMBL/GenBank/DDBJ whole genome shotgun (WGS) entry which is preliminary data.</text>
</comment>
<evidence type="ECO:0000313" key="2">
    <source>
        <dbReference type="EMBL" id="MBK0401442.1"/>
    </source>
</evidence>
<dbReference type="RefSeq" id="WP_200504075.1">
    <property type="nucleotide sequence ID" value="NZ_JAEHFX010000001.1"/>
</dbReference>
<organism evidence="2 3">
    <name type="scientific">Adhaeribacter terrigena</name>
    <dbReference type="NCBI Taxonomy" id="2793070"/>
    <lineage>
        <taxon>Bacteria</taxon>
        <taxon>Pseudomonadati</taxon>
        <taxon>Bacteroidota</taxon>
        <taxon>Cytophagia</taxon>
        <taxon>Cytophagales</taxon>
        <taxon>Hymenobacteraceae</taxon>
        <taxon>Adhaeribacter</taxon>
    </lineage>
</organism>